<feature type="transmembrane region" description="Helical" evidence="3">
    <location>
        <begin position="181"/>
        <end position="201"/>
    </location>
</feature>
<feature type="transmembrane region" description="Helical" evidence="3">
    <location>
        <begin position="294"/>
        <end position="314"/>
    </location>
</feature>
<dbReference type="InterPro" id="IPR036259">
    <property type="entry name" value="MFS_trans_sf"/>
</dbReference>
<dbReference type="PANTHER" id="PTHR11360:SF287">
    <property type="entry name" value="MFS MONOCARBOXYLATE TRANSPORTER"/>
    <property type="match status" value="1"/>
</dbReference>
<proteinExistence type="inferred from homology"/>
<feature type="transmembrane region" description="Helical" evidence="3">
    <location>
        <begin position="385"/>
        <end position="404"/>
    </location>
</feature>
<feature type="transmembrane region" description="Helical" evidence="3">
    <location>
        <begin position="346"/>
        <end position="364"/>
    </location>
</feature>
<dbReference type="InterPro" id="IPR011701">
    <property type="entry name" value="MFS"/>
</dbReference>
<keyword evidence="3" id="KW-1133">Transmembrane helix</keyword>
<dbReference type="HOGENOM" id="CLU_001265_1_2_1"/>
<organism evidence="4 5">
    <name type="scientific">Oidiodendron maius (strain Zn)</name>
    <dbReference type="NCBI Taxonomy" id="913774"/>
    <lineage>
        <taxon>Eukaryota</taxon>
        <taxon>Fungi</taxon>
        <taxon>Dikarya</taxon>
        <taxon>Ascomycota</taxon>
        <taxon>Pezizomycotina</taxon>
        <taxon>Leotiomycetes</taxon>
        <taxon>Leotiomycetes incertae sedis</taxon>
        <taxon>Myxotrichaceae</taxon>
        <taxon>Oidiodendron</taxon>
    </lineage>
</organism>
<protein>
    <recommendedName>
        <fullName evidence="6">Major facilitator superfamily (MFS) profile domain-containing protein</fullName>
    </recommendedName>
</protein>
<feature type="transmembrane region" description="Helical" evidence="3">
    <location>
        <begin position="92"/>
        <end position="112"/>
    </location>
</feature>
<sequence>MATVTIFELESYAETARPIEQPFSYNGTEIENVDPQESQIRHGLEPADGGSSAWKLLFGAFSFEAILWGFALAFGVFQNYYSRLPQFAGNPFIPYVGSTSTAITLLAAPFMVPLVRRFPKYQRHMIWVGWPICILGILVGSFMNSLPGLIMTQGVMYGVGFAIFYYPIISMVNEWWIVRRGLAWGIILSSSGASGVVFPFIVDALLNRYGYKVTLRAIAAAMIILTGPLLPLFKSRLPAAEHSAIARTDLSFLKNPLFWIYCISNVAQGLGFYLPQLHLPSYATSIGLSATKGAFLVALMSIAQVTGQFTFGFLSDGKIPLNVLILSSSAVTAVVSFTLWGLANSLYPLMFFALTYGFFGYGYLSMRVRMGTAVTADPTSALVMFAIFAFGQGVGNILAGPISGGLLLKAVNSEDYGASRYKSIVIFTGCTMVVSATSIGFWYLCRSKWRLGSGS</sequence>
<dbReference type="Pfam" id="PF07690">
    <property type="entry name" value="MFS_1"/>
    <property type="match status" value="1"/>
</dbReference>
<dbReference type="InterPro" id="IPR050327">
    <property type="entry name" value="Proton-linked_MCT"/>
</dbReference>
<dbReference type="GO" id="GO:0016020">
    <property type="term" value="C:membrane"/>
    <property type="evidence" value="ECO:0007669"/>
    <property type="project" value="UniProtKB-SubCell"/>
</dbReference>
<dbReference type="AlphaFoldDB" id="A0A0C3H2Q0"/>
<evidence type="ECO:0000256" key="3">
    <source>
        <dbReference type="SAM" id="Phobius"/>
    </source>
</evidence>
<feature type="transmembrane region" description="Helical" evidence="3">
    <location>
        <begin position="424"/>
        <end position="445"/>
    </location>
</feature>
<dbReference type="SUPFAM" id="SSF103473">
    <property type="entry name" value="MFS general substrate transporter"/>
    <property type="match status" value="1"/>
</dbReference>
<evidence type="ECO:0000256" key="1">
    <source>
        <dbReference type="ARBA" id="ARBA00004141"/>
    </source>
</evidence>
<dbReference type="InParanoid" id="A0A0C3H2Q0"/>
<dbReference type="Gene3D" id="1.20.1250.20">
    <property type="entry name" value="MFS general substrate transporter like domains"/>
    <property type="match status" value="2"/>
</dbReference>
<feature type="transmembrane region" description="Helical" evidence="3">
    <location>
        <begin position="124"/>
        <end position="143"/>
    </location>
</feature>
<reference evidence="4 5" key="1">
    <citation type="submission" date="2014-04" db="EMBL/GenBank/DDBJ databases">
        <authorList>
            <consortium name="DOE Joint Genome Institute"/>
            <person name="Kuo A."/>
            <person name="Martino E."/>
            <person name="Perotto S."/>
            <person name="Kohler A."/>
            <person name="Nagy L.G."/>
            <person name="Floudas D."/>
            <person name="Copeland A."/>
            <person name="Barry K.W."/>
            <person name="Cichocki N."/>
            <person name="Veneault-Fourrey C."/>
            <person name="LaButti K."/>
            <person name="Lindquist E.A."/>
            <person name="Lipzen A."/>
            <person name="Lundell T."/>
            <person name="Morin E."/>
            <person name="Murat C."/>
            <person name="Sun H."/>
            <person name="Tunlid A."/>
            <person name="Henrissat B."/>
            <person name="Grigoriev I.V."/>
            <person name="Hibbett D.S."/>
            <person name="Martin F."/>
            <person name="Nordberg H.P."/>
            <person name="Cantor M.N."/>
            <person name="Hua S.X."/>
        </authorList>
    </citation>
    <scope>NUCLEOTIDE SEQUENCE [LARGE SCALE GENOMIC DNA]</scope>
    <source>
        <strain evidence="4 5">Zn</strain>
    </source>
</reference>
<evidence type="ECO:0000313" key="5">
    <source>
        <dbReference type="Proteomes" id="UP000054321"/>
    </source>
</evidence>
<feature type="transmembrane region" description="Helical" evidence="3">
    <location>
        <begin position="149"/>
        <end position="169"/>
    </location>
</feature>
<dbReference type="EMBL" id="KN832874">
    <property type="protein sequence ID" value="KIN02446.1"/>
    <property type="molecule type" value="Genomic_DNA"/>
</dbReference>
<comment type="subcellular location">
    <subcellularLocation>
        <location evidence="1">Membrane</location>
        <topology evidence="1">Multi-pass membrane protein</topology>
    </subcellularLocation>
</comment>
<comment type="similarity">
    <text evidence="2">Belongs to the major facilitator superfamily. Monocarboxylate porter (TC 2.A.1.13) family.</text>
</comment>
<keyword evidence="3" id="KW-0812">Transmembrane</keyword>
<feature type="transmembrane region" description="Helical" evidence="3">
    <location>
        <begin position="321"/>
        <end position="340"/>
    </location>
</feature>
<accession>A0A0C3H2Q0</accession>
<dbReference type="PANTHER" id="PTHR11360">
    <property type="entry name" value="MONOCARBOXYLATE TRANSPORTER"/>
    <property type="match status" value="1"/>
</dbReference>
<reference evidence="5" key="2">
    <citation type="submission" date="2015-01" db="EMBL/GenBank/DDBJ databases">
        <title>Evolutionary Origins and Diversification of the Mycorrhizal Mutualists.</title>
        <authorList>
            <consortium name="DOE Joint Genome Institute"/>
            <consortium name="Mycorrhizal Genomics Consortium"/>
            <person name="Kohler A."/>
            <person name="Kuo A."/>
            <person name="Nagy L.G."/>
            <person name="Floudas D."/>
            <person name="Copeland A."/>
            <person name="Barry K.W."/>
            <person name="Cichocki N."/>
            <person name="Veneault-Fourrey C."/>
            <person name="LaButti K."/>
            <person name="Lindquist E.A."/>
            <person name="Lipzen A."/>
            <person name="Lundell T."/>
            <person name="Morin E."/>
            <person name="Murat C."/>
            <person name="Riley R."/>
            <person name="Ohm R."/>
            <person name="Sun H."/>
            <person name="Tunlid A."/>
            <person name="Henrissat B."/>
            <person name="Grigoriev I.V."/>
            <person name="Hibbett D.S."/>
            <person name="Martin F."/>
        </authorList>
    </citation>
    <scope>NUCLEOTIDE SEQUENCE [LARGE SCALE GENOMIC DNA]</scope>
    <source>
        <strain evidence="5">Zn</strain>
    </source>
</reference>
<keyword evidence="5" id="KW-1185">Reference proteome</keyword>
<name>A0A0C3H2Q0_OIDMZ</name>
<evidence type="ECO:0000313" key="4">
    <source>
        <dbReference type="EMBL" id="KIN02446.1"/>
    </source>
</evidence>
<dbReference type="GO" id="GO:0022857">
    <property type="term" value="F:transmembrane transporter activity"/>
    <property type="evidence" value="ECO:0007669"/>
    <property type="project" value="InterPro"/>
</dbReference>
<feature type="transmembrane region" description="Helical" evidence="3">
    <location>
        <begin position="257"/>
        <end position="274"/>
    </location>
</feature>
<feature type="transmembrane region" description="Helical" evidence="3">
    <location>
        <begin position="213"/>
        <end position="233"/>
    </location>
</feature>
<dbReference type="OrthoDB" id="2213137at2759"/>
<evidence type="ECO:0000256" key="2">
    <source>
        <dbReference type="ARBA" id="ARBA00006727"/>
    </source>
</evidence>
<feature type="transmembrane region" description="Helical" evidence="3">
    <location>
        <begin position="56"/>
        <end position="80"/>
    </location>
</feature>
<keyword evidence="3" id="KW-0472">Membrane</keyword>
<gene>
    <name evidence="4" type="ORF">OIDMADRAFT_178397</name>
</gene>
<dbReference type="Proteomes" id="UP000054321">
    <property type="component" value="Unassembled WGS sequence"/>
</dbReference>
<evidence type="ECO:0008006" key="6">
    <source>
        <dbReference type="Google" id="ProtNLM"/>
    </source>
</evidence>